<comment type="similarity">
    <text evidence="1">Belongs to the peptidase S9A family.</text>
</comment>
<dbReference type="EMBL" id="QEXV01000004">
    <property type="protein sequence ID" value="PWE16990.1"/>
    <property type="molecule type" value="Genomic_DNA"/>
</dbReference>
<dbReference type="InterPro" id="IPR023302">
    <property type="entry name" value="Pept_S9A_N"/>
</dbReference>
<dbReference type="PANTHER" id="PTHR11757:SF19">
    <property type="entry name" value="PROLYL ENDOPEPTIDASE-LIKE"/>
    <property type="match status" value="1"/>
</dbReference>
<dbReference type="Gene3D" id="3.40.50.1820">
    <property type="entry name" value="alpha/beta hydrolase"/>
    <property type="match status" value="1"/>
</dbReference>
<dbReference type="RefSeq" id="WP_109253214.1">
    <property type="nucleotide sequence ID" value="NZ_QEXV01000004.1"/>
</dbReference>
<dbReference type="PROSITE" id="PS51257">
    <property type="entry name" value="PROKAR_LIPOPROTEIN"/>
    <property type="match status" value="1"/>
</dbReference>
<dbReference type="Gene3D" id="2.130.10.120">
    <property type="entry name" value="Prolyl oligopeptidase, N-terminal domain"/>
    <property type="match status" value="1"/>
</dbReference>
<feature type="signal peptide" evidence="5">
    <location>
        <begin position="1"/>
        <end position="20"/>
    </location>
</feature>
<evidence type="ECO:0000259" key="6">
    <source>
        <dbReference type="Pfam" id="PF00326"/>
    </source>
</evidence>
<dbReference type="Proteomes" id="UP000245168">
    <property type="component" value="Unassembled WGS sequence"/>
</dbReference>
<protein>
    <submittedName>
        <fullName evidence="8">S9 family peptidase</fullName>
    </submittedName>
</protein>
<keyword evidence="9" id="KW-1185">Reference proteome</keyword>
<reference evidence="9" key="1">
    <citation type="submission" date="2018-05" db="EMBL/GenBank/DDBJ databases">
        <authorList>
            <person name="Liu B.-T."/>
        </authorList>
    </citation>
    <scope>NUCLEOTIDE SEQUENCE [LARGE SCALE GENOMIC DNA]</scope>
    <source>
        <strain evidence="9">WD6-1</strain>
    </source>
</reference>
<dbReference type="OrthoDB" id="9801421at2"/>
<dbReference type="InterPro" id="IPR001375">
    <property type="entry name" value="Peptidase_S9_cat"/>
</dbReference>
<keyword evidence="3" id="KW-0378">Hydrolase</keyword>
<dbReference type="InterPro" id="IPR051543">
    <property type="entry name" value="Serine_Peptidase_S9A"/>
</dbReference>
<gene>
    <name evidence="8" type="ORF">DDZ18_09805</name>
</gene>
<dbReference type="Pfam" id="PF00326">
    <property type="entry name" value="Peptidase_S9"/>
    <property type="match status" value="1"/>
</dbReference>
<feature type="domain" description="Peptidase S9A N-terminal" evidence="7">
    <location>
        <begin position="66"/>
        <end position="471"/>
    </location>
</feature>
<comment type="caution">
    <text evidence="8">The sequence shown here is derived from an EMBL/GenBank/DDBJ whole genome shotgun (WGS) entry which is preliminary data.</text>
</comment>
<proteinExistence type="inferred from homology"/>
<keyword evidence="5" id="KW-0732">Signal</keyword>
<sequence length="765" mass="85171">MNRLRTGFARAATLAAAAFAAACGQPADTRDDGADQTAMSDQAAPDSVDLIARARTLEAPTAERRPVEIEQLGRTRTDEYAWLRDDDWQEVMRDPSVLREDIRAHLEAENAYYNEVMAPTEALQETIFQEMRGRIKEDDSSVPERDGPWFYYTRFREGGQYPVFARRPADENGEISGEEQIILDGDAAAEGFEYFDLGAVEHSPNHRWLAYAVDTAGSEFYEIKIRDLESGEDVATLTDEGYGSLEWANDSRTIFWVWRDDNNRPKRVYRQAFDAAEPELVYEEADDGYFLGVGKTDGDSYIEISASDHTTSEVRLIDADDPTAEAMLVAERESGVEYDLTEAGGRFWVRTNRDGAVDFKVMTAPLDDPRPENWTETIAHRPGVLVNGMVGYENWLVRSERADALPRIVIRNLETDEEHEIAFDEDAYSLGIDAGYEYAVDTLRFSYESPSTQESIFDYDMASRERTLLKTQEIPSGHDPEDYVVRRIEATARDGASIPVTILYREGAPIDGSAPLLLYGYGSYGITIPAGFSTTRLSLVDRGMIFAIAHIRGGMARGYQWYLDGKLDQKRNTFNDYVDAGRALVEEGYTSEGRMVAYGGSAGGLLVGAAINQAPELFAGAIGAVPFVDVLNTMSDAELPLTPPEWPEWGNPLNDEAAYDYIESYSPYDQVSAQDYPHVLATAGLTDPRVTYWEPAKWIARLRERRTDDGLTLLRTNMGAGHGGASGRFDALRERAEDYTFALMTVGLADAAAERPEGESEEAAE</sequence>
<dbReference type="GO" id="GO:0004252">
    <property type="term" value="F:serine-type endopeptidase activity"/>
    <property type="evidence" value="ECO:0007669"/>
    <property type="project" value="InterPro"/>
</dbReference>
<feature type="domain" description="Peptidase S9 prolyl oligopeptidase catalytic" evidence="6">
    <location>
        <begin position="532"/>
        <end position="744"/>
    </location>
</feature>
<evidence type="ECO:0000259" key="7">
    <source>
        <dbReference type="Pfam" id="PF02897"/>
    </source>
</evidence>
<accession>A0A2U2BSL9</accession>
<dbReference type="GO" id="GO:0006508">
    <property type="term" value="P:proteolysis"/>
    <property type="evidence" value="ECO:0007669"/>
    <property type="project" value="UniProtKB-KW"/>
</dbReference>
<evidence type="ECO:0000313" key="8">
    <source>
        <dbReference type="EMBL" id="PWE16990.1"/>
    </source>
</evidence>
<dbReference type="InterPro" id="IPR029058">
    <property type="entry name" value="AB_hydrolase_fold"/>
</dbReference>
<dbReference type="SUPFAM" id="SSF53474">
    <property type="entry name" value="alpha/beta-Hydrolases"/>
    <property type="match status" value="1"/>
</dbReference>
<evidence type="ECO:0000313" key="9">
    <source>
        <dbReference type="Proteomes" id="UP000245168"/>
    </source>
</evidence>
<dbReference type="AlphaFoldDB" id="A0A2U2BSL9"/>
<evidence type="ECO:0000256" key="2">
    <source>
        <dbReference type="ARBA" id="ARBA00022670"/>
    </source>
</evidence>
<dbReference type="SUPFAM" id="SSF50993">
    <property type="entry name" value="Peptidase/esterase 'gauge' domain"/>
    <property type="match status" value="1"/>
</dbReference>
<dbReference type="InterPro" id="IPR002471">
    <property type="entry name" value="Pept_S9_AS"/>
</dbReference>
<dbReference type="PROSITE" id="PS00708">
    <property type="entry name" value="PRO_ENDOPEP_SER"/>
    <property type="match status" value="1"/>
</dbReference>
<dbReference type="Pfam" id="PF02897">
    <property type="entry name" value="Peptidase_S9_N"/>
    <property type="match status" value="1"/>
</dbReference>
<organism evidence="8 9">
    <name type="scientific">Marinicauda salina</name>
    <dbReference type="NCBI Taxonomy" id="2135793"/>
    <lineage>
        <taxon>Bacteria</taxon>
        <taxon>Pseudomonadati</taxon>
        <taxon>Pseudomonadota</taxon>
        <taxon>Alphaproteobacteria</taxon>
        <taxon>Maricaulales</taxon>
        <taxon>Maricaulaceae</taxon>
        <taxon>Marinicauda</taxon>
    </lineage>
</organism>
<evidence type="ECO:0000256" key="1">
    <source>
        <dbReference type="ARBA" id="ARBA00005228"/>
    </source>
</evidence>
<dbReference type="PANTHER" id="PTHR11757">
    <property type="entry name" value="PROTEASE FAMILY S9A OLIGOPEPTIDASE"/>
    <property type="match status" value="1"/>
</dbReference>
<keyword evidence="4" id="KW-0720">Serine protease</keyword>
<name>A0A2U2BSL9_9PROT</name>
<dbReference type="InterPro" id="IPR002470">
    <property type="entry name" value="Peptidase_S9A"/>
</dbReference>
<keyword evidence="2" id="KW-0645">Protease</keyword>
<feature type="chain" id="PRO_5015775078" evidence="5">
    <location>
        <begin position="21"/>
        <end position="765"/>
    </location>
</feature>
<evidence type="ECO:0000256" key="3">
    <source>
        <dbReference type="ARBA" id="ARBA00022801"/>
    </source>
</evidence>
<evidence type="ECO:0000256" key="5">
    <source>
        <dbReference type="SAM" id="SignalP"/>
    </source>
</evidence>
<dbReference type="PRINTS" id="PR00862">
    <property type="entry name" value="PROLIGOPTASE"/>
</dbReference>
<evidence type="ECO:0000256" key="4">
    <source>
        <dbReference type="ARBA" id="ARBA00022825"/>
    </source>
</evidence>